<sequence length="169" mass="18680">MKDTPILQQIDEPGFSSPIANVTAPLGREAVLACAVHNLSSYKVCSTFIRTMLREHHSVTRLRGGARNCADRTSQRHSAARRCSRAPSTISPATRSALLLLELCSENVTAPLGREAVLACAVHNLSSYKVCSTFIRTMLRERHSATQPRGCARVRRPQSLQLQGLLYFY</sequence>
<name>A0A0L7L618_OPEBR</name>
<proteinExistence type="predicted"/>
<accession>A0A0L7L618</accession>
<evidence type="ECO:0000313" key="2">
    <source>
        <dbReference type="Proteomes" id="UP000037510"/>
    </source>
</evidence>
<dbReference type="AlphaFoldDB" id="A0A0L7L618"/>
<dbReference type="EMBL" id="JTDY01002672">
    <property type="protein sequence ID" value="KOB70973.1"/>
    <property type="molecule type" value="Genomic_DNA"/>
</dbReference>
<dbReference type="Proteomes" id="UP000037510">
    <property type="component" value="Unassembled WGS sequence"/>
</dbReference>
<gene>
    <name evidence="1" type="ORF">OBRU01_14849</name>
</gene>
<protein>
    <submittedName>
        <fullName evidence="1">Opioid-binding protein/cell adhesion molecule</fullName>
    </submittedName>
</protein>
<reference evidence="1 2" key="1">
    <citation type="journal article" date="2015" name="Genome Biol. Evol.">
        <title>The genome of winter moth (Operophtera brumata) provides a genomic perspective on sexual dimorphism and phenology.</title>
        <authorList>
            <person name="Derks M.F."/>
            <person name="Smit S."/>
            <person name="Salis L."/>
            <person name="Schijlen E."/>
            <person name="Bossers A."/>
            <person name="Mateman C."/>
            <person name="Pijl A.S."/>
            <person name="de Ridder D."/>
            <person name="Groenen M.A."/>
            <person name="Visser M.E."/>
            <person name="Megens H.J."/>
        </authorList>
    </citation>
    <scope>NUCLEOTIDE SEQUENCE [LARGE SCALE GENOMIC DNA]</scope>
    <source>
        <strain evidence="1">WM2013NL</strain>
        <tissue evidence="1">Head and thorax</tissue>
    </source>
</reference>
<keyword evidence="2" id="KW-1185">Reference proteome</keyword>
<comment type="caution">
    <text evidence="1">The sequence shown here is derived from an EMBL/GenBank/DDBJ whole genome shotgun (WGS) entry which is preliminary data.</text>
</comment>
<evidence type="ECO:0000313" key="1">
    <source>
        <dbReference type="EMBL" id="KOB70973.1"/>
    </source>
</evidence>
<organism evidence="1 2">
    <name type="scientific">Operophtera brumata</name>
    <name type="common">Winter moth</name>
    <name type="synonym">Phalaena brumata</name>
    <dbReference type="NCBI Taxonomy" id="104452"/>
    <lineage>
        <taxon>Eukaryota</taxon>
        <taxon>Metazoa</taxon>
        <taxon>Ecdysozoa</taxon>
        <taxon>Arthropoda</taxon>
        <taxon>Hexapoda</taxon>
        <taxon>Insecta</taxon>
        <taxon>Pterygota</taxon>
        <taxon>Neoptera</taxon>
        <taxon>Endopterygota</taxon>
        <taxon>Lepidoptera</taxon>
        <taxon>Glossata</taxon>
        <taxon>Ditrysia</taxon>
        <taxon>Geometroidea</taxon>
        <taxon>Geometridae</taxon>
        <taxon>Larentiinae</taxon>
        <taxon>Operophtera</taxon>
    </lineage>
</organism>